<dbReference type="SMART" id="SM01244">
    <property type="entry name" value="IRS"/>
    <property type="match status" value="1"/>
</dbReference>
<evidence type="ECO:0000313" key="2">
    <source>
        <dbReference type="RefSeq" id="XP_028999181.1"/>
    </source>
</evidence>
<dbReference type="AlphaFoldDB" id="A0A6P7LWI9"/>
<dbReference type="Proteomes" id="UP000515150">
    <property type="component" value="Chromosome 1"/>
</dbReference>
<dbReference type="GO" id="GO:0007169">
    <property type="term" value="P:cell surface receptor protein tyrosine kinase signaling pathway"/>
    <property type="evidence" value="ECO:0007669"/>
    <property type="project" value="TreeGrafter"/>
</dbReference>
<dbReference type="CTD" id="559168"/>
<dbReference type="RefSeq" id="XP_028999181.1">
    <property type="nucleotide sequence ID" value="XM_029143348.3"/>
</dbReference>
<reference evidence="2" key="1">
    <citation type="submission" date="2025-08" db="UniProtKB">
        <authorList>
            <consortium name="RefSeq"/>
        </authorList>
    </citation>
    <scope>IDENTIFICATION</scope>
</reference>
<dbReference type="Gene3D" id="2.30.29.30">
    <property type="entry name" value="Pleckstrin-homology domain (PH domain)/Phosphotyrosine-binding domain (PTB)"/>
    <property type="match status" value="2"/>
</dbReference>
<dbReference type="OrthoDB" id="6243387at2759"/>
<dbReference type="SMART" id="SM00310">
    <property type="entry name" value="PTBI"/>
    <property type="match status" value="1"/>
</dbReference>
<keyword evidence="1" id="KW-1185">Reference proteome</keyword>
<proteinExistence type="predicted"/>
<organism evidence="1 2">
    <name type="scientific">Betta splendens</name>
    <name type="common">Siamese fighting fish</name>
    <dbReference type="NCBI Taxonomy" id="158456"/>
    <lineage>
        <taxon>Eukaryota</taxon>
        <taxon>Metazoa</taxon>
        <taxon>Chordata</taxon>
        <taxon>Craniata</taxon>
        <taxon>Vertebrata</taxon>
        <taxon>Euteleostomi</taxon>
        <taxon>Actinopterygii</taxon>
        <taxon>Neopterygii</taxon>
        <taxon>Teleostei</taxon>
        <taxon>Neoteleostei</taxon>
        <taxon>Acanthomorphata</taxon>
        <taxon>Anabantaria</taxon>
        <taxon>Anabantiformes</taxon>
        <taxon>Anabantoidei</taxon>
        <taxon>Osphronemidae</taxon>
        <taxon>Betta</taxon>
    </lineage>
</organism>
<dbReference type="PANTHER" id="PTHR21258:SF46">
    <property type="entry name" value="DOCKING PROTEIN 1"/>
    <property type="match status" value="1"/>
</dbReference>
<protein>
    <submittedName>
        <fullName evidence="2">Docking protein 1 isoform X1</fullName>
    </submittedName>
</protein>
<dbReference type="GO" id="GO:0005737">
    <property type="term" value="C:cytoplasm"/>
    <property type="evidence" value="ECO:0007669"/>
    <property type="project" value="TreeGrafter"/>
</dbReference>
<dbReference type="GeneID" id="114851578"/>
<dbReference type="KEGG" id="bspl:114851578"/>
<dbReference type="PROSITE" id="PS51064">
    <property type="entry name" value="IRS_PTB"/>
    <property type="match status" value="1"/>
</dbReference>
<dbReference type="Pfam" id="PF02174">
    <property type="entry name" value="IRS"/>
    <property type="match status" value="1"/>
</dbReference>
<dbReference type="GO" id="GO:0043410">
    <property type="term" value="P:positive regulation of MAPK cascade"/>
    <property type="evidence" value="ECO:0007669"/>
    <property type="project" value="TreeGrafter"/>
</dbReference>
<accession>A0A6P7LWI9</accession>
<evidence type="ECO:0000313" key="1">
    <source>
        <dbReference type="Proteomes" id="UP000515150"/>
    </source>
</evidence>
<dbReference type="PANTHER" id="PTHR21258">
    <property type="entry name" value="DOCKING PROTEIN RELATED"/>
    <property type="match status" value="1"/>
</dbReference>
<dbReference type="GO" id="GO:0007265">
    <property type="term" value="P:Ras protein signal transduction"/>
    <property type="evidence" value="ECO:0007669"/>
    <property type="project" value="TreeGrafter"/>
</dbReference>
<dbReference type="InterPro" id="IPR050996">
    <property type="entry name" value="Docking_Protein_DOK"/>
</dbReference>
<dbReference type="SUPFAM" id="SSF50729">
    <property type="entry name" value="PH domain-like"/>
    <property type="match status" value="1"/>
</dbReference>
<name>A0A6P7LWI9_BETSP</name>
<dbReference type="InterPro" id="IPR011993">
    <property type="entry name" value="PH-like_dom_sf"/>
</dbReference>
<sequence>MSQLRSRAASCVAVLPQASAPMELHTKTGPVYLQPHKAGKVSALLLVWTHALITNVTQRLHEQKWKPVWLSLFAPSSSGVGRLEIQDVGGGDSGTRRQQLPHGDRKVVRLSELISVLRLPPNAEACPKENMSAFCVETHERTMVFAAAKDECVDWVEKLCQSTFQRGGASRSTQLRMEENQIYASADEVQGSPFWVAVQRTEAAARCGLQGSYWLHVGPEALQLRAQQDDVVGEWPYKLLRRYGRDGMALTIEAGRRCGSGPGTFVFETQQAESVFLLIQSTIKSKTSKVTLSQNPEAERGPASKARSPLPRTPDASGASSPWENRAKVQGKMCSSLEDVGGDSAGSEPVAAHPAPITLMPLPSVPTLNRPSPRPDPDVVHASASDTPQPKALYVDPACVLPLKPPAQHPRFSIDHPDSGYAEVYDKISPVQSKRGKADEPIYAEPLHKKEDAHTGETRSDPFAHLYAQVCKTGRAPSPAPPGGTAPSVAASAPPQPPHPDPPLDDVIYESLGVI</sequence>
<gene>
    <name evidence="2" type="primary">dok1a</name>
</gene>
<dbReference type="InterPro" id="IPR002404">
    <property type="entry name" value="IRS_PTB"/>
</dbReference>